<keyword evidence="2" id="KW-0472">Membrane</keyword>
<proteinExistence type="predicted"/>
<feature type="transmembrane region" description="Helical" evidence="2">
    <location>
        <begin position="29"/>
        <end position="55"/>
    </location>
</feature>
<feature type="region of interest" description="Disordered" evidence="1">
    <location>
        <begin position="1"/>
        <end position="20"/>
    </location>
</feature>
<name>A0A0D1ZJ73_9EURO</name>
<protein>
    <submittedName>
        <fullName evidence="3">Uncharacterized protein</fullName>
    </submittedName>
</protein>
<keyword evidence="4" id="KW-1185">Reference proteome</keyword>
<dbReference type="InterPro" id="IPR025444">
    <property type="entry name" value="Monooxy_af470"/>
</dbReference>
<dbReference type="STRING" id="91928.A0A0D1ZJ73"/>
<dbReference type="VEuPathDB" id="FungiDB:PV08_08084"/>
<accession>A0A0D1ZJ73</accession>
<reference evidence="3 4" key="1">
    <citation type="submission" date="2015-01" db="EMBL/GenBank/DDBJ databases">
        <title>The Genome Sequence of Exophiala spinifera CBS89968.</title>
        <authorList>
            <consortium name="The Broad Institute Genomics Platform"/>
            <person name="Cuomo C."/>
            <person name="de Hoog S."/>
            <person name="Gorbushina A."/>
            <person name="Stielow B."/>
            <person name="Teixiera M."/>
            <person name="Abouelleil A."/>
            <person name="Chapman S.B."/>
            <person name="Priest M."/>
            <person name="Young S.K."/>
            <person name="Wortman J."/>
            <person name="Nusbaum C."/>
            <person name="Birren B."/>
        </authorList>
    </citation>
    <scope>NUCLEOTIDE SEQUENCE [LARGE SCALE GENOMIC DNA]</scope>
    <source>
        <strain evidence="3 4">CBS 89968</strain>
    </source>
</reference>
<organism evidence="3 4">
    <name type="scientific">Exophiala spinifera</name>
    <dbReference type="NCBI Taxonomy" id="91928"/>
    <lineage>
        <taxon>Eukaryota</taxon>
        <taxon>Fungi</taxon>
        <taxon>Dikarya</taxon>
        <taxon>Ascomycota</taxon>
        <taxon>Pezizomycotina</taxon>
        <taxon>Eurotiomycetes</taxon>
        <taxon>Chaetothyriomycetidae</taxon>
        <taxon>Chaetothyriales</taxon>
        <taxon>Herpotrichiellaceae</taxon>
        <taxon>Exophiala</taxon>
    </lineage>
</organism>
<dbReference type="EMBL" id="KN847497">
    <property type="protein sequence ID" value="KIW12897.1"/>
    <property type="molecule type" value="Genomic_DNA"/>
</dbReference>
<dbReference type="RefSeq" id="XP_016233113.1">
    <property type="nucleotide sequence ID" value="XM_016382410.1"/>
</dbReference>
<dbReference type="AlphaFoldDB" id="A0A0D1ZJ73"/>
<evidence type="ECO:0000256" key="2">
    <source>
        <dbReference type="SAM" id="Phobius"/>
    </source>
</evidence>
<dbReference type="HOGENOM" id="CLU_053354_1_0_1"/>
<gene>
    <name evidence="3" type="ORF">PV08_08084</name>
</gene>
<sequence>MAFQSILPPSTKRPKSQLRQRSPNQQLLYFIRNTFSISTWLLMGALLQSLVVFIVPRFYAMLPSILILGARLLDTLAITYGFKRNPYLEGAIHGRTSPQIPDEDGTFHEDSSAEKVVVFLLGFKSNHPMGFLTPKATAVGTYFNKMVKDLEKNSPDSGYYGGSSWQSQAANGAPENLILSYWRSTEDIHKFAYGPVHREAWDWWNKVIKDVDHIGINHEIFEVDRKHWEGIYVNFQPTLLGATTYLRKGDKLVGGTVEDQWISPLIDARKGKLRSSAGRLGRDPAQLYDQYKVKEKDVMVS</sequence>
<dbReference type="GeneID" id="27335167"/>
<dbReference type="Proteomes" id="UP000053328">
    <property type="component" value="Unassembled WGS sequence"/>
</dbReference>
<evidence type="ECO:0000313" key="3">
    <source>
        <dbReference type="EMBL" id="KIW12897.1"/>
    </source>
</evidence>
<dbReference type="SUPFAM" id="SSF54909">
    <property type="entry name" value="Dimeric alpha+beta barrel"/>
    <property type="match status" value="1"/>
</dbReference>
<dbReference type="Pfam" id="PF13826">
    <property type="entry name" value="Monooxy_af470-like"/>
    <property type="match status" value="1"/>
</dbReference>
<dbReference type="OrthoDB" id="3202396at2759"/>
<dbReference type="InterPro" id="IPR011008">
    <property type="entry name" value="Dimeric_a/b-barrel"/>
</dbReference>
<keyword evidence="2" id="KW-1133">Transmembrane helix</keyword>
<keyword evidence="2" id="KW-0812">Transmembrane</keyword>
<evidence type="ECO:0000313" key="4">
    <source>
        <dbReference type="Proteomes" id="UP000053328"/>
    </source>
</evidence>
<evidence type="ECO:0000256" key="1">
    <source>
        <dbReference type="SAM" id="MobiDB-lite"/>
    </source>
</evidence>